<evidence type="ECO:0000256" key="1">
    <source>
        <dbReference type="SAM" id="Phobius"/>
    </source>
</evidence>
<reference evidence="3" key="1">
    <citation type="journal article" date="2019" name="Int. J. Syst. Evol. Microbiol.">
        <title>The Global Catalogue of Microorganisms (GCM) 10K type strain sequencing project: providing services to taxonomists for standard genome sequencing and annotation.</title>
        <authorList>
            <consortium name="The Broad Institute Genomics Platform"/>
            <consortium name="The Broad Institute Genome Sequencing Center for Infectious Disease"/>
            <person name="Wu L."/>
            <person name="Ma J."/>
        </authorList>
    </citation>
    <scope>NUCLEOTIDE SEQUENCE [LARGE SCALE GENOMIC DNA]</scope>
    <source>
        <strain evidence="3">KACC 12633</strain>
    </source>
</reference>
<sequence length="50" mass="5462">MPAPATKDDLKASLADLNALFALQVRKLTVRFALMMLAFVAIVYVLHVSS</sequence>
<proteinExistence type="predicted"/>
<evidence type="ECO:0000313" key="3">
    <source>
        <dbReference type="Proteomes" id="UP001596150"/>
    </source>
</evidence>
<keyword evidence="1" id="KW-0812">Transmembrane</keyword>
<dbReference type="RefSeq" id="WP_266342013.1">
    <property type="nucleotide sequence ID" value="NZ_JAPKNH010000001.1"/>
</dbReference>
<dbReference type="Proteomes" id="UP001596150">
    <property type="component" value="Unassembled WGS sequence"/>
</dbReference>
<protein>
    <submittedName>
        <fullName evidence="2">Uncharacterized protein</fullName>
    </submittedName>
</protein>
<name>A0ABW0PTU5_9HYPH</name>
<accession>A0ABW0PTU5</accession>
<gene>
    <name evidence="2" type="ORF">ACFPP9_08250</name>
</gene>
<keyword evidence="1" id="KW-0472">Membrane</keyword>
<dbReference type="EMBL" id="JBHSML010000003">
    <property type="protein sequence ID" value="MFC5515758.1"/>
    <property type="molecule type" value="Genomic_DNA"/>
</dbReference>
<evidence type="ECO:0000313" key="2">
    <source>
        <dbReference type="EMBL" id="MFC5515758.1"/>
    </source>
</evidence>
<organism evidence="2 3">
    <name type="scientific">Kaistia terrae</name>
    <dbReference type="NCBI Taxonomy" id="537017"/>
    <lineage>
        <taxon>Bacteria</taxon>
        <taxon>Pseudomonadati</taxon>
        <taxon>Pseudomonadota</taxon>
        <taxon>Alphaproteobacteria</taxon>
        <taxon>Hyphomicrobiales</taxon>
        <taxon>Kaistiaceae</taxon>
        <taxon>Kaistia</taxon>
    </lineage>
</organism>
<keyword evidence="3" id="KW-1185">Reference proteome</keyword>
<comment type="caution">
    <text evidence="2">The sequence shown here is derived from an EMBL/GenBank/DDBJ whole genome shotgun (WGS) entry which is preliminary data.</text>
</comment>
<keyword evidence="1" id="KW-1133">Transmembrane helix</keyword>
<feature type="transmembrane region" description="Helical" evidence="1">
    <location>
        <begin position="28"/>
        <end position="47"/>
    </location>
</feature>